<dbReference type="RefSeq" id="WP_083485595.1">
    <property type="nucleotide sequence ID" value="NZ_AYYI01000009.1"/>
</dbReference>
<dbReference type="GO" id="GO:0005886">
    <property type="term" value="C:plasma membrane"/>
    <property type="evidence" value="ECO:0007669"/>
    <property type="project" value="TreeGrafter"/>
</dbReference>
<dbReference type="PANTHER" id="PTHR30474:SF2">
    <property type="entry name" value="PEPTIDOGLYCAN GLYCOSYLTRANSFERASE FTSW-RELATED"/>
    <property type="match status" value="1"/>
</dbReference>
<comment type="catalytic activity">
    <reaction evidence="15">
        <text>[GlcNAc-(1-&gt;4)-Mur2Ac(oyl-L-Ala-gamma-D-Glu-L-Lys-D-Ala-D-Ala)](n)-di-trans,octa-cis-undecaprenyl diphosphate + beta-D-GlcNAc-(1-&gt;4)-Mur2Ac(oyl-L-Ala-gamma-D-Glu-L-Lys-D-Ala-D-Ala)-di-trans,octa-cis-undecaprenyl diphosphate = [GlcNAc-(1-&gt;4)-Mur2Ac(oyl-L-Ala-gamma-D-Glu-L-Lys-D-Ala-D-Ala)](n+1)-di-trans,octa-cis-undecaprenyl diphosphate + di-trans,octa-cis-undecaprenyl diphosphate + H(+)</text>
        <dbReference type="Rhea" id="RHEA:23708"/>
        <dbReference type="Rhea" id="RHEA-COMP:9602"/>
        <dbReference type="Rhea" id="RHEA-COMP:9603"/>
        <dbReference type="ChEBI" id="CHEBI:15378"/>
        <dbReference type="ChEBI" id="CHEBI:58405"/>
        <dbReference type="ChEBI" id="CHEBI:60033"/>
        <dbReference type="ChEBI" id="CHEBI:78435"/>
        <dbReference type="EC" id="2.4.99.28"/>
    </reaction>
</comment>
<evidence type="ECO:0000256" key="17">
    <source>
        <dbReference type="SAM" id="Phobius"/>
    </source>
</evidence>
<proteinExistence type="inferred from homology"/>
<evidence type="ECO:0000256" key="15">
    <source>
        <dbReference type="ARBA" id="ARBA00049902"/>
    </source>
</evidence>
<dbReference type="EMBL" id="AYYI01000009">
    <property type="protein sequence ID" value="KRM99619.1"/>
    <property type="molecule type" value="Genomic_DNA"/>
</dbReference>
<evidence type="ECO:0000256" key="6">
    <source>
        <dbReference type="ARBA" id="ARBA00022984"/>
    </source>
</evidence>
<dbReference type="AlphaFoldDB" id="A0A0R2DI28"/>
<comment type="function">
    <text evidence="16">Peptidoglycan polymerase that is essential for cell division.</text>
</comment>
<evidence type="ECO:0000313" key="18">
    <source>
        <dbReference type="EMBL" id="KRM99619.1"/>
    </source>
</evidence>
<keyword evidence="7 17" id="KW-1133">Transmembrane helix</keyword>
<feature type="transmembrane region" description="Helical" evidence="17">
    <location>
        <begin position="105"/>
        <end position="131"/>
    </location>
</feature>
<keyword evidence="4 17" id="KW-0812">Transmembrane</keyword>
<keyword evidence="19" id="KW-1185">Reference proteome</keyword>
<keyword evidence="6" id="KW-0573">Peptidoglycan synthesis</keyword>
<keyword evidence="3" id="KW-0808">Transferase</keyword>
<accession>A0A0R2DI28</accession>
<evidence type="ECO:0000256" key="4">
    <source>
        <dbReference type="ARBA" id="ARBA00022692"/>
    </source>
</evidence>
<feature type="transmembrane region" description="Helical" evidence="17">
    <location>
        <begin position="291"/>
        <end position="312"/>
    </location>
</feature>
<reference evidence="18 19" key="1">
    <citation type="journal article" date="2015" name="Genome Announc.">
        <title>Expanding the biotechnology potential of lactobacilli through comparative genomics of 213 strains and associated genera.</title>
        <authorList>
            <person name="Sun Z."/>
            <person name="Harris H.M."/>
            <person name="McCann A."/>
            <person name="Guo C."/>
            <person name="Argimon S."/>
            <person name="Zhang W."/>
            <person name="Yang X."/>
            <person name="Jeffery I.B."/>
            <person name="Cooney J.C."/>
            <person name="Kagawa T.F."/>
            <person name="Liu W."/>
            <person name="Song Y."/>
            <person name="Salvetti E."/>
            <person name="Wrobel A."/>
            <person name="Rasinkangas P."/>
            <person name="Parkhill J."/>
            <person name="Rea M.C."/>
            <person name="O'Sullivan O."/>
            <person name="Ritari J."/>
            <person name="Douillard F.P."/>
            <person name="Paul Ross R."/>
            <person name="Yang R."/>
            <person name="Briner A.E."/>
            <person name="Felis G.E."/>
            <person name="de Vos W.M."/>
            <person name="Barrangou R."/>
            <person name="Klaenhammer T.R."/>
            <person name="Caufield P.W."/>
            <person name="Cui Y."/>
            <person name="Zhang H."/>
            <person name="O'Toole P.W."/>
        </authorList>
    </citation>
    <scope>NUCLEOTIDE SEQUENCE [LARGE SCALE GENOMIC DNA]</scope>
    <source>
        <strain evidence="18 19">DSM 20253</strain>
    </source>
</reference>
<evidence type="ECO:0000313" key="19">
    <source>
        <dbReference type="Proteomes" id="UP000051638"/>
    </source>
</evidence>
<feature type="transmembrane region" description="Helical" evidence="17">
    <location>
        <begin position="49"/>
        <end position="68"/>
    </location>
</feature>
<evidence type="ECO:0000256" key="14">
    <source>
        <dbReference type="ARBA" id="ARBA00044770"/>
    </source>
</evidence>
<dbReference type="Pfam" id="PF01098">
    <property type="entry name" value="FTSW_RODA_SPOVE"/>
    <property type="match status" value="1"/>
</dbReference>
<name>A0A0R2DI28_9LACO</name>
<dbReference type="InterPro" id="IPR001182">
    <property type="entry name" value="FtsW/RodA"/>
</dbReference>
<dbReference type="GO" id="GO:0032153">
    <property type="term" value="C:cell division site"/>
    <property type="evidence" value="ECO:0007669"/>
    <property type="project" value="TreeGrafter"/>
</dbReference>
<keyword evidence="18" id="KW-0131">Cell cycle</keyword>
<feature type="transmembrane region" description="Helical" evidence="17">
    <location>
        <begin position="197"/>
        <end position="215"/>
    </location>
</feature>
<evidence type="ECO:0000256" key="8">
    <source>
        <dbReference type="ARBA" id="ARBA00023136"/>
    </source>
</evidence>
<evidence type="ECO:0000256" key="13">
    <source>
        <dbReference type="ARBA" id="ARBA00041418"/>
    </source>
</evidence>
<evidence type="ECO:0000256" key="16">
    <source>
        <dbReference type="ARBA" id="ARBA00049966"/>
    </source>
</evidence>
<dbReference type="GO" id="GO:0015648">
    <property type="term" value="F:lipid-linked peptidoglycan transporter activity"/>
    <property type="evidence" value="ECO:0007669"/>
    <property type="project" value="TreeGrafter"/>
</dbReference>
<dbReference type="OrthoDB" id="9812661at2"/>
<gene>
    <name evidence="18" type="ORF">FC24_GL002173</name>
</gene>
<feature type="transmembrane region" description="Helical" evidence="17">
    <location>
        <begin position="152"/>
        <end position="169"/>
    </location>
</feature>
<evidence type="ECO:0000256" key="5">
    <source>
        <dbReference type="ARBA" id="ARBA00022960"/>
    </source>
</evidence>
<dbReference type="GO" id="GO:0008955">
    <property type="term" value="F:peptidoglycan glycosyltransferase activity"/>
    <property type="evidence" value="ECO:0007669"/>
    <property type="project" value="UniProtKB-EC"/>
</dbReference>
<evidence type="ECO:0000256" key="9">
    <source>
        <dbReference type="ARBA" id="ARBA00032370"/>
    </source>
</evidence>
<evidence type="ECO:0000256" key="2">
    <source>
        <dbReference type="ARBA" id="ARBA00022676"/>
    </source>
</evidence>
<feature type="transmembrane region" description="Helical" evidence="17">
    <location>
        <begin position="175"/>
        <end position="192"/>
    </location>
</feature>
<dbReference type="GO" id="GO:0009252">
    <property type="term" value="P:peptidoglycan biosynthetic process"/>
    <property type="evidence" value="ECO:0007669"/>
    <property type="project" value="UniProtKB-KW"/>
</dbReference>
<dbReference type="STRING" id="1423796.FC24_GL002173"/>
<evidence type="ECO:0000256" key="11">
    <source>
        <dbReference type="ARBA" id="ARBA00038053"/>
    </source>
</evidence>
<evidence type="ECO:0000256" key="10">
    <source>
        <dbReference type="ARBA" id="ARBA00033270"/>
    </source>
</evidence>
<evidence type="ECO:0000256" key="7">
    <source>
        <dbReference type="ARBA" id="ARBA00022989"/>
    </source>
</evidence>
<comment type="subcellular location">
    <subcellularLocation>
        <location evidence="1">Membrane</location>
        <topology evidence="1">Multi-pass membrane protein</topology>
    </subcellularLocation>
</comment>
<dbReference type="GO" id="GO:0051301">
    <property type="term" value="P:cell division"/>
    <property type="evidence" value="ECO:0007669"/>
    <property type="project" value="UniProtKB-KW"/>
</dbReference>
<dbReference type="EC" id="2.4.99.28" evidence="14"/>
<keyword evidence="8 17" id="KW-0472">Membrane</keyword>
<feature type="transmembrane region" description="Helical" evidence="17">
    <location>
        <begin position="80"/>
        <end position="99"/>
    </location>
</feature>
<sequence>MWHKFRQKLTYLDYYILIPYLLLSGIGIVMVFSASSDYVLVQNANPYGYLYKQAGFVLIGLVIAFIVYHLKLNVLKSRKLLFGLIVLLIIALVYLRFFGRSVNGAAAWIHVGGFNIQPVEFAKIILIWYLAYFFSNKERQMAAANLGDIGRNLLYPGILVGLIMLLTLLQPDIGGMAILAAIVLVLIFSSGVRFRYGLSFSTIIFLLLVAGFTYLEKLPIHASAGYQYQRLMAFMHPFALAGNAGKQLVNSYYAINNGGWFGVGLGNSIQKRGYLPEPYTDFIISVTAEELGIVAVILILALTYFLAARIFLIGMRAHSSFNALLCIGIGVMLAVQATVNVGGVVGLLPITGVTFPFISYGGSSMMVLVISIGIALNVSATETRAKLSGQLQK</sequence>
<dbReference type="Proteomes" id="UP000051638">
    <property type="component" value="Unassembled WGS sequence"/>
</dbReference>
<evidence type="ECO:0000256" key="12">
    <source>
        <dbReference type="ARBA" id="ARBA00041185"/>
    </source>
</evidence>
<organism evidence="18 19">
    <name type="scientific">Loigolactobacillus rennini DSM 20253</name>
    <dbReference type="NCBI Taxonomy" id="1423796"/>
    <lineage>
        <taxon>Bacteria</taxon>
        <taxon>Bacillati</taxon>
        <taxon>Bacillota</taxon>
        <taxon>Bacilli</taxon>
        <taxon>Lactobacillales</taxon>
        <taxon>Lactobacillaceae</taxon>
        <taxon>Loigolactobacillus</taxon>
    </lineage>
</organism>
<keyword evidence="5" id="KW-0133">Cell shape</keyword>
<comment type="similarity">
    <text evidence="11">Belongs to the SEDS family. FtsW subfamily.</text>
</comment>
<dbReference type="GO" id="GO:0008360">
    <property type="term" value="P:regulation of cell shape"/>
    <property type="evidence" value="ECO:0007669"/>
    <property type="project" value="UniProtKB-KW"/>
</dbReference>
<protein>
    <recommendedName>
        <fullName evidence="12">Probable peptidoglycan glycosyltransferase FtsW</fullName>
        <ecNumber evidence="14">2.4.99.28</ecNumber>
    </recommendedName>
    <alternativeName>
        <fullName evidence="13">Cell division protein FtsW</fullName>
    </alternativeName>
    <alternativeName>
        <fullName evidence="10">Cell wall polymerase</fullName>
    </alternativeName>
    <alternativeName>
        <fullName evidence="9">Peptidoglycan polymerase</fullName>
    </alternativeName>
</protein>
<evidence type="ECO:0000256" key="1">
    <source>
        <dbReference type="ARBA" id="ARBA00004141"/>
    </source>
</evidence>
<comment type="caution">
    <text evidence="18">The sequence shown here is derived from an EMBL/GenBank/DDBJ whole genome shotgun (WGS) entry which is preliminary data.</text>
</comment>
<dbReference type="InterPro" id="IPR018365">
    <property type="entry name" value="Cell_cycle_FtsW-rel_CS"/>
</dbReference>
<keyword evidence="18" id="KW-0132">Cell division</keyword>
<feature type="transmembrane region" description="Helical" evidence="17">
    <location>
        <begin position="324"/>
        <end position="351"/>
    </location>
</feature>
<dbReference type="PANTHER" id="PTHR30474">
    <property type="entry name" value="CELL CYCLE PROTEIN"/>
    <property type="match status" value="1"/>
</dbReference>
<evidence type="ECO:0000256" key="3">
    <source>
        <dbReference type="ARBA" id="ARBA00022679"/>
    </source>
</evidence>
<dbReference type="PATRIC" id="fig|1423796.3.peg.2205"/>
<feature type="transmembrane region" description="Helical" evidence="17">
    <location>
        <begin position="357"/>
        <end position="378"/>
    </location>
</feature>
<keyword evidence="2" id="KW-0328">Glycosyltransferase</keyword>
<feature type="transmembrane region" description="Helical" evidence="17">
    <location>
        <begin position="12"/>
        <end position="34"/>
    </location>
</feature>
<dbReference type="PROSITE" id="PS00428">
    <property type="entry name" value="FTSW_RODA_SPOVE"/>
    <property type="match status" value="1"/>
</dbReference>